<comment type="caution">
    <text evidence="1">The sequence shown here is derived from an EMBL/GenBank/DDBJ whole genome shotgun (WGS) entry which is preliminary data.</text>
</comment>
<dbReference type="Proteomes" id="UP001519460">
    <property type="component" value="Unassembled WGS sequence"/>
</dbReference>
<proteinExistence type="predicted"/>
<accession>A0ABD0LUX0</accession>
<dbReference type="EMBL" id="JACVVK020000023">
    <property type="protein sequence ID" value="KAK7502876.1"/>
    <property type="molecule type" value="Genomic_DNA"/>
</dbReference>
<name>A0ABD0LUX0_9CAEN</name>
<reference evidence="1 2" key="1">
    <citation type="journal article" date="2023" name="Sci. Data">
        <title>Genome assembly of the Korean intertidal mud-creeper Batillaria attramentaria.</title>
        <authorList>
            <person name="Patra A.K."/>
            <person name="Ho P.T."/>
            <person name="Jun S."/>
            <person name="Lee S.J."/>
            <person name="Kim Y."/>
            <person name="Won Y.J."/>
        </authorList>
    </citation>
    <scope>NUCLEOTIDE SEQUENCE [LARGE SCALE GENOMIC DNA]</scope>
    <source>
        <strain evidence="1">Wonlab-2016</strain>
    </source>
</reference>
<evidence type="ECO:0000313" key="1">
    <source>
        <dbReference type="EMBL" id="KAK7502876.1"/>
    </source>
</evidence>
<evidence type="ECO:0000313" key="2">
    <source>
        <dbReference type="Proteomes" id="UP001519460"/>
    </source>
</evidence>
<sequence length="108" mass="11949">MLPSFDPGSYSGQSEIVRIFSQASGVVEGPNGYPVKSMVSHYLVVSLQTDDFVQQYCLLVQSPSIVFINLWYFFGAQLSTISSSTDILTSRYGCRGPSRYSVKSVVFK</sequence>
<gene>
    <name evidence="1" type="ORF">BaRGS_00005825</name>
</gene>
<protein>
    <submittedName>
        <fullName evidence="1">Uncharacterized protein</fullName>
    </submittedName>
</protein>
<keyword evidence="2" id="KW-1185">Reference proteome</keyword>
<organism evidence="1 2">
    <name type="scientific">Batillaria attramentaria</name>
    <dbReference type="NCBI Taxonomy" id="370345"/>
    <lineage>
        <taxon>Eukaryota</taxon>
        <taxon>Metazoa</taxon>
        <taxon>Spiralia</taxon>
        <taxon>Lophotrochozoa</taxon>
        <taxon>Mollusca</taxon>
        <taxon>Gastropoda</taxon>
        <taxon>Caenogastropoda</taxon>
        <taxon>Sorbeoconcha</taxon>
        <taxon>Cerithioidea</taxon>
        <taxon>Batillariidae</taxon>
        <taxon>Batillaria</taxon>
    </lineage>
</organism>
<dbReference type="AlphaFoldDB" id="A0ABD0LUX0"/>